<evidence type="ECO:0000313" key="7">
    <source>
        <dbReference type="Proteomes" id="UP000030750"/>
    </source>
</evidence>
<dbReference type="OrthoDB" id="329574at2759"/>
<keyword evidence="2 6" id="KW-0396">Initiation factor</keyword>
<dbReference type="InterPro" id="IPR037171">
    <property type="entry name" value="NagB/RpiA_transferase-like"/>
</dbReference>
<accession>U6LAV5</accession>
<evidence type="ECO:0000256" key="3">
    <source>
        <dbReference type="ARBA" id="ARBA00022917"/>
    </source>
</evidence>
<reference evidence="6" key="1">
    <citation type="submission" date="2013-10" db="EMBL/GenBank/DDBJ databases">
        <title>Genomic analysis of the causative agents of coccidiosis in chickens.</title>
        <authorList>
            <person name="Reid A.J."/>
            <person name="Blake D."/>
            <person name="Billington K."/>
            <person name="Browne H."/>
            <person name="Dunn M."/>
            <person name="Hung S."/>
            <person name="Kawahara F."/>
            <person name="Miranda-Saavedra D."/>
            <person name="Mourier T."/>
            <person name="Nagra H."/>
            <person name="Otto T.D."/>
            <person name="Rawlings N."/>
            <person name="Sanchez A."/>
            <person name="Sanders M."/>
            <person name="Subramaniam C."/>
            <person name="Tay Y."/>
            <person name="Dear P."/>
            <person name="Doerig C."/>
            <person name="Gruber A."/>
            <person name="Parkinson J."/>
            <person name="Shirley M."/>
            <person name="Wan K.L."/>
            <person name="Berriman M."/>
            <person name="Tomley F."/>
            <person name="Pain A."/>
        </authorList>
    </citation>
    <scope>NUCLEOTIDE SEQUENCE [LARGE SCALE GENOMIC DNA]</scope>
    <source>
        <strain evidence="6">Houghton</strain>
    </source>
</reference>
<keyword evidence="7" id="KW-1185">Reference proteome</keyword>
<gene>
    <name evidence="6" type="ORF">EBH_0016520</name>
</gene>
<protein>
    <submittedName>
        <fullName evidence="6">Translation initiation factor eIF-2B subunit alpha, putative</fullName>
    </submittedName>
</protein>
<dbReference type="AlphaFoldDB" id="U6LAV5"/>
<dbReference type="SUPFAM" id="SSF100950">
    <property type="entry name" value="NagB/RpiA/CoA transferase-like"/>
    <property type="match status" value="1"/>
</dbReference>
<dbReference type="PANTHER" id="PTHR45860:SF1">
    <property type="entry name" value="TRANSLATION INITIATION FACTOR EIF-2B SUBUNIT ALPHA"/>
    <property type="match status" value="1"/>
</dbReference>
<sequence>MSAPALPSKAALETAAAAAAAATAAAAAAAARDLSPLEQTKHSLSPPHADGRQSAAAAAAAAACATAAPVDVAATSSSSSSSSDGSSSSDSSCSSDGSCSNTSSSSPNPSNCSTNNHSTCSISTSSSSSSTPSSSSSSSSCSEAPHQQQQQQQQQRGLSCSESSSRDGVGSSQAVNPSSSSSCSSSRCCSNCSSSSSSSSSSNCCGLSLEQHVVDSFWRCFTDKQNDLALAAVHALATVVHASRAESVLELFVHLQGASEALADYVGRADVLEYIAKRTCSVAELKTLLIAQSAKFASRISESKQTIADLGRIMFTKDQMVVLTHGRSSCVEKLLCNAWKKHKKRFVVIITQHETLAKGGGLANDEYKP</sequence>
<dbReference type="Proteomes" id="UP000030750">
    <property type="component" value="Unassembled WGS sequence"/>
</dbReference>
<dbReference type="InterPro" id="IPR051501">
    <property type="entry name" value="eIF2B_alpha/beta/delta"/>
</dbReference>
<feature type="region of interest" description="Disordered" evidence="5">
    <location>
        <begin position="73"/>
        <end position="187"/>
    </location>
</feature>
<dbReference type="GO" id="GO:0005085">
    <property type="term" value="F:guanyl-nucleotide exchange factor activity"/>
    <property type="evidence" value="ECO:0007669"/>
    <property type="project" value="TreeGrafter"/>
</dbReference>
<dbReference type="Gene3D" id="3.40.50.10470">
    <property type="entry name" value="Translation initiation factor eif-2b, domain 2"/>
    <property type="match status" value="1"/>
</dbReference>
<dbReference type="InterPro" id="IPR042529">
    <property type="entry name" value="IF_2B-like_C"/>
</dbReference>
<name>U6LAV5_9EIME</name>
<organism evidence="6 7">
    <name type="scientific">Eimeria brunetti</name>
    <dbReference type="NCBI Taxonomy" id="51314"/>
    <lineage>
        <taxon>Eukaryota</taxon>
        <taxon>Sar</taxon>
        <taxon>Alveolata</taxon>
        <taxon>Apicomplexa</taxon>
        <taxon>Conoidasida</taxon>
        <taxon>Coccidia</taxon>
        <taxon>Eucoccidiorida</taxon>
        <taxon>Eimeriorina</taxon>
        <taxon>Eimeriidae</taxon>
        <taxon>Eimeria</taxon>
    </lineage>
</organism>
<evidence type="ECO:0000256" key="5">
    <source>
        <dbReference type="SAM" id="MobiDB-lite"/>
    </source>
</evidence>
<comment type="similarity">
    <text evidence="1 4">Belongs to the eIF-2B alpha/beta/delta subunits family.</text>
</comment>
<dbReference type="InterPro" id="IPR000649">
    <property type="entry name" value="IF-2B-related"/>
</dbReference>
<evidence type="ECO:0000256" key="1">
    <source>
        <dbReference type="ARBA" id="ARBA00007251"/>
    </source>
</evidence>
<dbReference type="Pfam" id="PF01008">
    <property type="entry name" value="IF-2B"/>
    <property type="match status" value="1"/>
</dbReference>
<evidence type="ECO:0000256" key="4">
    <source>
        <dbReference type="RuleBase" id="RU003814"/>
    </source>
</evidence>
<dbReference type="PANTHER" id="PTHR45860">
    <property type="entry name" value="TRANSLATION INITIATION FACTOR EIF-2B SUBUNIT ALPHA"/>
    <property type="match status" value="1"/>
</dbReference>
<reference evidence="6" key="2">
    <citation type="submission" date="2013-10" db="EMBL/GenBank/DDBJ databases">
        <authorList>
            <person name="Aslett M."/>
        </authorList>
    </citation>
    <scope>NUCLEOTIDE SEQUENCE [LARGE SCALE GENOMIC DNA]</scope>
    <source>
        <strain evidence="6">Houghton</strain>
    </source>
</reference>
<dbReference type="GO" id="GO:0003743">
    <property type="term" value="F:translation initiation factor activity"/>
    <property type="evidence" value="ECO:0007669"/>
    <property type="project" value="UniProtKB-KW"/>
</dbReference>
<dbReference type="GO" id="GO:0005851">
    <property type="term" value="C:eukaryotic translation initiation factor 2B complex"/>
    <property type="evidence" value="ECO:0007669"/>
    <property type="project" value="TreeGrafter"/>
</dbReference>
<feature type="region of interest" description="Disordered" evidence="5">
    <location>
        <begin position="37"/>
        <end position="60"/>
    </location>
</feature>
<evidence type="ECO:0000256" key="2">
    <source>
        <dbReference type="ARBA" id="ARBA00022540"/>
    </source>
</evidence>
<proteinExistence type="inferred from homology"/>
<dbReference type="EMBL" id="HG710762">
    <property type="protein sequence ID" value="CDJ47547.1"/>
    <property type="molecule type" value="Genomic_DNA"/>
</dbReference>
<evidence type="ECO:0000313" key="6">
    <source>
        <dbReference type="EMBL" id="CDJ47547.1"/>
    </source>
</evidence>
<dbReference type="VEuPathDB" id="ToxoDB:EBH_0016520"/>
<keyword evidence="3" id="KW-0648">Protein biosynthesis</keyword>